<accession>A0A0E9V6L9</accession>
<reference evidence="1" key="1">
    <citation type="submission" date="2014-11" db="EMBL/GenBank/DDBJ databases">
        <authorList>
            <person name="Amaro Gonzalez C."/>
        </authorList>
    </citation>
    <scope>NUCLEOTIDE SEQUENCE</scope>
</reference>
<organism evidence="1">
    <name type="scientific">Anguilla anguilla</name>
    <name type="common">European freshwater eel</name>
    <name type="synonym">Muraena anguilla</name>
    <dbReference type="NCBI Taxonomy" id="7936"/>
    <lineage>
        <taxon>Eukaryota</taxon>
        <taxon>Metazoa</taxon>
        <taxon>Chordata</taxon>
        <taxon>Craniata</taxon>
        <taxon>Vertebrata</taxon>
        <taxon>Euteleostomi</taxon>
        <taxon>Actinopterygii</taxon>
        <taxon>Neopterygii</taxon>
        <taxon>Teleostei</taxon>
        <taxon>Anguilliformes</taxon>
        <taxon>Anguillidae</taxon>
        <taxon>Anguilla</taxon>
    </lineage>
</organism>
<sequence>MQSPFRGTRFRTRTRRVPAMLFGLP</sequence>
<reference evidence="1" key="2">
    <citation type="journal article" date="2015" name="Fish Shellfish Immunol.">
        <title>Early steps in the European eel (Anguilla anguilla)-Vibrio vulnificus interaction in the gills: Role of the RtxA13 toxin.</title>
        <authorList>
            <person name="Callol A."/>
            <person name="Pajuelo D."/>
            <person name="Ebbesson L."/>
            <person name="Teles M."/>
            <person name="MacKenzie S."/>
            <person name="Amaro C."/>
        </authorList>
    </citation>
    <scope>NUCLEOTIDE SEQUENCE</scope>
</reference>
<proteinExistence type="predicted"/>
<evidence type="ECO:0000313" key="1">
    <source>
        <dbReference type="EMBL" id="JAH73697.1"/>
    </source>
</evidence>
<dbReference type="AlphaFoldDB" id="A0A0E9V6L9"/>
<name>A0A0E9V6L9_ANGAN</name>
<dbReference type="EMBL" id="GBXM01034880">
    <property type="protein sequence ID" value="JAH73697.1"/>
    <property type="molecule type" value="Transcribed_RNA"/>
</dbReference>
<protein>
    <submittedName>
        <fullName evidence="1">Uncharacterized protein</fullName>
    </submittedName>
</protein>